<organism evidence="18 19">
    <name type="scientific">Lineolata rhizophorae</name>
    <dbReference type="NCBI Taxonomy" id="578093"/>
    <lineage>
        <taxon>Eukaryota</taxon>
        <taxon>Fungi</taxon>
        <taxon>Dikarya</taxon>
        <taxon>Ascomycota</taxon>
        <taxon>Pezizomycotina</taxon>
        <taxon>Dothideomycetes</taxon>
        <taxon>Dothideomycetes incertae sedis</taxon>
        <taxon>Lineolatales</taxon>
        <taxon>Lineolataceae</taxon>
        <taxon>Lineolata</taxon>
    </lineage>
</organism>
<comment type="subunit">
    <text evidence="10">Heterotetramer of ERG25, ERG26, ERG27 and ERG28. ERG28 acts as a scaffold to tether ERG27 and other 4,4-demethylation-related enzymes, forming a demethylation enzyme complex, in the endoplasmic reticulum.</text>
</comment>
<proteinExistence type="inferred from homology"/>
<evidence type="ECO:0000256" key="7">
    <source>
        <dbReference type="ARBA" id="ARBA00023027"/>
    </source>
</evidence>
<evidence type="ECO:0000256" key="4">
    <source>
        <dbReference type="ARBA" id="ARBA00022824"/>
    </source>
</evidence>
<keyword evidence="19" id="KW-1185">Reference proteome</keyword>
<evidence type="ECO:0000256" key="11">
    <source>
        <dbReference type="ARBA" id="ARBA00067470"/>
    </source>
</evidence>
<dbReference type="AlphaFoldDB" id="A0A6A6P8C0"/>
<evidence type="ECO:0000256" key="10">
    <source>
        <dbReference type="ARBA" id="ARBA00046995"/>
    </source>
</evidence>
<accession>A0A6A6P8C0</accession>
<dbReference type="Proteomes" id="UP000799766">
    <property type="component" value="Unassembled WGS sequence"/>
</dbReference>
<evidence type="ECO:0000256" key="1">
    <source>
        <dbReference type="ARBA" id="ARBA00004406"/>
    </source>
</evidence>
<keyword evidence="6" id="KW-0560">Oxidoreductase</keyword>
<evidence type="ECO:0000256" key="14">
    <source>
        <dbReference type="ARBA" id="ARBA00081397"/>
    </source>
</evidence>
<evidence type="ECO:0000313" key="19">
    <source>
        <dbReference type="Proteomes" id="UP000799766"/>
    </source>
</evidence>
<dbReference type="OrthoDB" id="10058185at2759"/>
<evidence type="ECO:0000256" key="12">
    <source>
        <dbReference type="ARBA" id="ARBA00067985"/>
    </source>
</evidence>
<dbReference type="GO" id="GO:0000252">
    <property type="term" value="F:3-beta-hydroxysteroid dehydrogenase [NAD(P)+]/C4-decarboxylase activity"/>
    <property type="evidence" value="ECO:0007669"/>
    <property type="project" value="UniProtKB-ARBA"/>
</dbReference>
<dbReference type="InterPro" id="IPR002225">
    <property type="entry name" value="3Beta_OHSteriod_DH/Estase"/>
</dbReference>
<dbReference type="FunFam" id="3.40.50.720:FF:000346">
    <property type="entry name" value="C-3 sterol dehydrogenase/C-4 decarboxylase"/>
    <property type="match status" value="1"/>
</dbReference>
<gene>
    <name evidence="18" type="ORF">BDY21DRAFT_281415</name>
</gene>
<dbReference type="Pfam" id="PF01073">
    <property type="entry name" value="3Beta_HSD"/>
    <property type="match status" value="1"/>
</dbReference>
<name>A0A6A6P8C0_9PEZI</name>
<evidence type="ECO:0000256" key="13">
    <source>
        <dbReference type="ARBA" id="ARBA00081267"/>
    </source>
</evidence>
<dbReference type="PANTHER" id="PTHR43245:SF51">
    <property type="entry name" value="SHORT CHAIN DEHYDROGENASE_REDUCTASE FAMILY 42E, MEMBER 2"/>
    <property type="match status" value="1"/>
</dbReference>
<evidence type="ECO:0000256" key="9">
    <source>
        <dbReference type="ARBA" id="ARBA00023136"/>
    </source>
</evidence>
<evidence type="ECO:0000256" key="6">
    <source>
        <dbReference type="ARBA" id="ARBA00023002"/>
    </source>
</evidence>
<evidence type="ECO:0000256" key="2">
    <source>
        <dbReference type="ARBA" id="ARBA00009219"/>
    </source>
</evidence>
<evidence type="ECO:0000256" key="16">
    <source>
        <dbReference type="ARBA" id="ARBA00082106"/>
    </source>
</evidence>
<dbReference type="PANTHER" id="PTHR43245">
    <property type="entry name" value="BIFUNCTIONAL POLYMYXIN RESISTANCE PROTEIN ARNA"/>
    <property type="match status" value="1"/>
</dbReference>
<evidence type="ECO:0000256" key="8">
    <source>
        <dbReference type="ARBA" id="ARBA00023098"/>
    </source>
</evidence>
<evidence type="ECO:0000256" key="15">
    <source>
        <dbReference type="ARBA" id="ARBA00081452"/>
    </source>
</evidence>
<reference evidence="18" key="1">
    <citation type="journal article" date="2020" name="Stud. Mycol.">
        <title>101 Dothideomycetes genomes: a test case for predicting lifestyles and emergence of pathogens.</title>
        <authorList>
            <person name="Haridas S."/>
            <person name="Albert R."/>
            <person name="Binder M."/>
            <person name="Bloem J."/>
            <person name="Labutti K."/>
            <person name="Salamov A."/>
            <person name="Andreopoulos B."/>
            <person name="Baker S."/>
            <person name="Barry K."/>
            <person name="Bills G."/>
            <person name="Bluhm B."/>
            <person name="Cannon C."/>
            <person name="Castanera R."/>
            <person name="Culley D."/>
            <person name="Daum C."/>
            <person name="Ezra D."/>
            <person name="Gonzalez J."/>
            <person name="Henrissat B."/>
            <person name="Kuo A."/>
            <person name="Liang C."/>
            <person name="Lipzen A."/>
            <person name="Lutzoni F."/>
            <person name="Magnuson J."/>
            <person name="Mondo S."/>
            <person name="Nolan M."/>
            <person name="Ohm R."/>
            <person name="Pangilinan J."/>
            <person name="Park H.-J."/>
            <person name="Ramirez L."/>
            <person name="Alfaro M."/>
            <person name="Sun H."/>
            <person name="Tritt A."/>
            <person name="Yoshinaga Y."/>
            <person name="Zwiers L.-H."/>
            <person name="Turgeon B."/>
            <person name="Goodwin S."/>
            <person name="Spatafora J."/>
            <person name="Crous P."/>
            <person name="Grigoriev I."/>
        </authorList>
    </citation>
    <scope>NUCLEOTIDE SEQUENCE</scope>
    <source>
        <strain evidence="18">ATCC 16933</strain>
    </source>
</reference>
<dbReference type="InterPro" id="IPR036291">
    <property type="entry name" value="NAD(P)-bd_dom_sf"/>
</dbReference>
<dbReference type="SUPFAM" id="SSF51735">
    <property type="entry name" value="NAD(P)-binding Rossmann-fold domains"/>
    <property type="match status" value="1"/>
</dbReference>
<feature type="domain" description="3-beta hydroxysteroid dehydrogenase/isomerase" evidence="17">
    <location>
        <begin position="14"/>
        <end position="284"/>
    </location>
</feature>
<evidence type="ECO:0000313" key="18">
    <source>
        <dbReference type="EMBL" id="KAF2460057.1"/>
    </source>
</evidence>
<keyword evidence="3" id="KW-0444">Lipid biosynthesis</keyword>
<sequence length="371" mass="41144">MSAPEFSKNIGHILVVGGCGFLGHHIVDMLVGRHSESTISVLDLRTNSNRNPSPQVSYHEGDITDECAMGALFAKLKPDIVIHTASPHAMAKDDVLYKVNVDGTKALLKAAQENAVKAFVYTSSASVVFNWDTGLINADERWPIIAGKKQKEYYTSTKAWAEVAVLEANRKPASFLTCAIRPAGIFGEGDVQTLPNIVVIGQRGSARYQLGPNENLFDFTYVKNIAHGHLLAANALVATHAMAPTVPLDSEKVDGEAFFITNDSPVYFWDFMRTVWKHAGVQIPMKKVWAFSPEFSLLVASLSEWYAWFKGQKPALTRERAKYSYMTRYYSVDKARLRLGYKPLVGLEEGIKRGVADVLETQKQEAEKKSQ</sequence>
<comment type="similarity">
    <text evidence="2">Belongs to the 3-beta-HSD family.</text>
</comment>
<keyword evidence="5" id="KW-0752">Steroid biosynthesis</keyword>
<dbReference type="EMBL" id="MU001674">
    <property type="protein sequence ID" value="KAF2460057.1"/>
    <property type="molecule type" value="Genomic_DNA"/>
</dbReference>
<dbReference type="GO" id="GO:0016853">
    <property type="term" value="F:isomerase activity"/>
    <property type="evidence" value="ECO:0007669"/>
    <property type="project" value="UniProtKB-KW"/>
</dbReference>
<dbReference type="GO" id="GO:0006696">
    <property type="term" value="P:ergosterol biosynthetic process"/>
    <property type="evidence" value="ECO:0007669"/>
    <property type="project" value="UniProtKB-ARBA"/>
</dbReference>
<keyword evidence="7" id="KW-0520">NAD</keyword>
<keyword evidence="18" id="KW-0413">Isomerase</keyword>
<keyword evidence="9" id="KW-0472">Membrane</keyword>
<evidence type="ECO:0000256" key="5">
    <source>
        <dbReference type="ARBA" id="ARBA00022955"/>
    </source>
</evidence>
<keyword evidence="8" id="KW-0443">Lipid metabolism</keyword>
<protein>
    <recommendedName>
        <fullName evidence="12">Sterol-4-alpha-carboxylate 3-dehydrogenase ERG26, decarboxylating</fullName>
    </recommendedName>
    <alternativeName>
        <fullName evidence="15 16">C-3 Sterol dehydrogenase ERG26</fullName>
    </alternativeName>
    <alternativeName>
        <fullName evidence="13 14">C-4 decarboxylase ERG26</fullName>
    </alternativeName>
    <alternativeName>
        <fullName evidence="11">Sterol-4-alpha-carboxylate 3-dehydrogenase erg26, decarboxylating</fullName>
    </alternativeName>
</protein>
<keyword evidence="4" id="KW-0256">Endoplasmic reticulum</keyword>
<dbReference type="Gene3D" id="3.40.50.720">
    <property type="entry name" value="NAD(P)-binding Rossmann-like Domain"/>
    <property type="match status" value="1"/>
</dbReference>
<comment type="subcellular location">
    <subcellularLocation>
        <location evidence="1">Endoplasmic reticulum membrane</location>
        <topology evidence="1">Peripheral membrane protein</topology>
    </subcellularLocation>
</comment>
<evidence type="ECO:0000259" key="17">
    <source>
        <dbReference type="Pfam" id="PF01073"/>
    </source>
</evidence>
<dbReference type="GO" id="GO:0005789">
    <property type="term" value="C:endoplasmic reticulum membrane"/>
    <property type="evidence" value="ECO:0007669"/>
    <property type="project" value="UniProtKB-SubCell"/>
</dbReference>
<evidence type="ECO:0000256" key="3">
    <source>
        <dbReference type="ARBA" id="ARBA00022516"/>
    </source>
</evidence>
<dbReference type="InterPro" id="IPR050177">
    <property type="entry name" value="Lipid_A_modif_metabolic_enz"/>
</dbReference>